<dbReference type="SUPFAM" id="SSF52266">
    <property type="entry name" value="SGNH hydrolase"/>
    <property type="match status" value="1"/>
</dbReference>
<dbReference type="Gene3D" id="3.40.50.1110">
    <property type="entry name" value="SGNH hydrolase"/>
    <property type="match status" value="1"/>
</dbReference>
<proteinExistence type="predicted"/>
<keyword evidence="2" id="KW-0378">Hydrolase</keyword>
<dbReference type="Proteomes" id="UP000272464">
    <property type="component" value="Unassembled WGS sequence"/>
</dbReference>
<sequence>MSGLNQRQEELWNKDYVSVTALSSAANFIMNEPMGFTHTYRTYLRPRETGRLQIRIWHSNSVDSTWDMGQDAAGSEAGGSWRIESAFLGDGGRERDGSVVAGSLVPLTFGGSHSREVEPGERFYSDEVTVDIAEGHDLVFSWTLSAPGPGKSIPYNVEGMLASAYDAEGHLADQVSFPPERVSEQLLVMPSFIGYKRENARKIVILGDSITQGVRTEKDAYAYWAARIADSLGPEYGVWNLGSGWGRAYDAASDGPWLHKAKQGDEVLIVLGVNDIDVGKRSAEELLHDLGTIVAALRENRPGVTILLSTVPPFNFMEEREQIWRTANKEILNHPPAGVDYIYDIARVLSQPEPQEHRIKPEYMSSPDDPHPNGPAGEAVAKDFLNWYAAVGGYKAVKE</sequence>
<comment type="caution">
    <text evidence="2">The sequence shown here is derived from an EMBL/GenBank/DDBJ whole genome shotgun (WGS) entry which is preliminary data.</text>
</comment>
<gene>
    <name evidence="2" type="ORF">EJP77_04380</name>
</gene>
<accession>A0A3S1BCA2</accession>
<dbReference type="RefSeq" id="WP_127197928.1">
    <property type="nucleotide sequence ID" value="NZ_RZNX01000001.1"/>
</dbReference>
<evidence type="ECO:0000313" key="3">
    <source>
        <dbReference type="Proteomes" id="UP000272464"/>
    </source>
</evidence>
<feature type="domain" description="SGNH hydrolase-type esterase" evidence="1">
    <location>
        <begin position="205"/>
        <end position="373"/>
    </location>
</feature>
<keyword evidence="3" id="KW-1185">Reference proteome</keyword>
<dbReference type="InterPro" id="IPR013830">
    <property type="entry name" value="SGNH_hydro"/>
</dbReference>
<dbReference type="InterPro" id="IPR053140">
    <property type="entry name" value="GDSL_Rv0518-like"/>
</dbReference>
<reference evidence="2 3" key="1">
    <citation type="submission" date="2018-12" db="EMBL/GenBank/DDBJ databases">
        <authorList>
            <person name="Sun L."/>
            <person name="Chen Z."/>
        </authorList>
    </citation>
    <scope>NUCLEOTIDE SEQUENCE [LARGE SCALE GENOMIC DNA]</scope>
    <source>
        <strain evidence="2 3">3-5-3</strain>
    </source>
</reference>
<dbReference type="PANTHER" id="PTHR43784">
    <property type="entry name" value="GDSL-LIKE LIPASE/ACYLHYDROLASE, PUTATIVE (AFU_ORTHOLOGUE AFUA_2G00820)-RELATED"/>
    <property type="match status" value="1"/>
</dbReference>
<protein>
    <submittedName>
        <fullName evidence="2">SGNH/GDSL hydrolase family protein</fullName>
    </submittedName>
</protein>
<dbReference type="OrthoDB" id="1828825at2"/>
<dbReference type="InterPro" id="IPR036514">
    <property type="entry name" value="SGNH_hydro_sf"/>
</dbReference>
<organism evidence="2 3">
    <name type="scientific">Paenibacillus zeisoli</name>
    <dbReference type="NCBI Taxonomy" id="2496267"/>
    <lineage>
        <taxon>Bacteria</taxon>
        <taxon>Bacillati</taxon>
        <taxon>Bacillota</taxon>
        <taxon>Bacilli</taxon>
        <taxon>Bacillales</taxon>
        <taxon>Paenibacillaceae</taxon>
        <taxon>Paenibacillus</taxon>
    </lineage>
</organism>
<evidence type="ECO:0000313" key="2">
    <source>
        <dbReference type="EMBL" id="RUT36233.1"/>
    </source>
</evidence>
<evidence type="ECO:0000259" key="1">
    <source>
        <dbReference type="Pfam" id="PF13472"/>
    </source>
</evidence>
<dbReference type="GO" id="GO:0016787">
    <property type="term" value="F:hydrolase activity"/>
    <property type="evidence" value="ECO:0007669"/>
    <property type="project" value="UniProtKB-KW"/>
</dbReference>
<dbReference type="AlphaFoldDB" id="A0A3S1BCA2"/>
<dbReference type="EMBL" id="RZNX01000001">
    <property type="protein sequence ID" value="RUT36233.1"/>
    <property type="molecule type" value="Genomic_DNA"/>
</dbReference>
<dbReference type="PANTHER" id="PTHR43784:SF2">
    <property type="entry name" value="GDSL-LIKE LIPASE_ACYLHYDROLASE, PUTATIVE (AFU_ORTHOLOGUE AFUA_2G00820)-RELATED"/>
    <property type="match status" value="1"/>
</dbReference>
<name>A0A3S1BCA2_9BACL</name>
<dbReference type="Pfam" id="PF13472">
    <property type="entry name" value="Lipase_GDSL_2"/>
    <property type="match status" value="1"/>
</dbReference>
<dbReference type="CDD" id="cd00229">
    <property type="entry name" value="SGNH_hydrolase"/>
    <property type="match status" value="1"/>
</dbReference>